<dbReference type="PANTHER" id="PTHR43434">
    <property type="entry name" value="PHOSPHOGLYCOLATE PHOSPHATASE"/>
    <property type="match status" value="1"/>
</dbReference>
<dbReference type="SFLD" id="SFLDG01129">
    <property type="entry name" value="C1.5:_HAD__Beta-PGM__Phosphata"/>
    <property type="match status" value="1"/>
</dbReference>
<dbReference type="Pfam" id="PF13419">
    <property type="entry name" value="HAD_2"/>
    <property type="match status" value="1"/>
</dbReference>
<evidence type="ECO:0000313" key="6">
    <source>
        <dbReference type="Proteomes" id="UP000587524"/>
    </source>
</evidence>
<name>A0ABR6C3H4_9HYPH</name>
<dbReference type="InterPro" id="IPR036412">
    <property type="entry name" value="HAD-like_sf"/>
</dbReference>
<dbReference type="SUPFAM" id="SSF56784">
    <property type="entry name" value="HAD-like"/>
    <property type="match status" value="1"/>
</dbReference>
<dbReference type="PANTHER" id="PTHR43434:SF1">
    <property type="entry name" value="PHOSPHOGLYCOLATE PHOSPHATASE"/>
    <property type="match status" value="1"/>
</dbReference>
<dbReference type="PRINTS" id="PR00413">
    <property type="entry name" value="HADHALOGNASE"/>
</dbReference>
<comment type="caution">
    <text evidence="5">The sequence shown here is derived from an EMBL/GenBank/DDBJ whole genome shotgun (WGS) entry which is preliminary data.</text>
</comment>
<comment type="similarity">
    <text evidence="3">Belongs to the HAD-like hydrolase superfamily. CbbY/CbbZ/Gph/YieH family.</text>
</comment>
<keyword evidence="6" id="KW-1185">Reference proteome</keyword>
<reference evidence="5 6" key="1">
    <citation type="submission" date="2020-08" db="EMBL/GenBank/DDBJ databases">
        <title>Genomic Encyclopedia of Type Strains, Phase IV (KMG-IV): sequencing the most valuable type-strain genomes for metagenomic binning, comparative biology and taxonomic classification.</title>
        <authorList>
            <person name="Goeker M."/>
        </authorList>
    </citation>
    <scope>NUCLEOTIDE SEQUENCE [LARGE SCALE GENOMIC DNA]</scope>
    <source>
        <strain evidence="5 6">DSM 17455</strain>
    </source>
</reference>
<accession>A0ABR6C3H4</accession>
<organism evidence="5 6">
    <name type="scientific">Aminobacter ciceronei</name>
    <dbReference type="NCBI Taxonomy" id="150723"/>
    <lineage>
        <taxon>Bacteria</taxon>
        <taxon>Pseudomonadati</taxon>
        <taxon>Pseudomonadota</taxon>
        <taxon>Alphaproteobacteria</taxon>
        <taxon>Hyphomicrobiales</taxon>
        <taxon>Phyllobacteriaceae</taxon>
        <taxon>Aminobacter</taxon>
    </lineage>
</organism>
<evidence type="ECO:0000256" key="3">
    <source>
        <dbReference type="ARBA" id="ARBA00006171"/>
    </source>
</evidence>
<evidence type="ECO:0000256" key="2">
    <source>
        <dbReference type="ARBA" id="ARBA00004818"/>
    </source>
</evidence>
<gene>
    <name evidence="5" type="ORF">HNQ97_001540</name>
</gene>
<evidence type="ECO:0000256" key="1">
    <source>
        <dbReference type="ARBA" id="ARBA00000830"/>
    </source>
</evidence>
<evidence type="ECO:0000256" key="4">
    <source>
        <dbReference type="ARBA" id="ARBA00013078"/>
    </source>
</evidence>
<comment type="catalytic activity">
    <reaction evidence="1">
        <text>2-phosphoglycolate + H2O = glycolate + phosphate</text>
        <dbReference type="Rhea" id="RHEA:14369"/>
        <dbReference type="ChEBI" id="CHEBI:15377"/>
        <dbReference type="ChEBI" id="CHEBI:29805"/>
        <dbReference type="ChEBI" id="CHEBI:43474"/>
        <dbReference type="ChEBI" id="CHEBI:58033"/>
        <dbReference type="EC" id="3.1.3.18"/>
    </reaction>
</comment>
<dbReference type="InterPro" id="IPR023214">
    <property type="entry name" value="HAD_sf"/>
</dbReference>
<dbReference type="InterPro" id="IPR041492">
    <property type="entry name" value="HAD_2"/>
</dbReference>
<dbReference type="InterPro" id="IPR006439">
    <property type="entry name" value="HAD-SF_hydro_IA"/>
</dbReference>
<sequence>MMSDNSGRKLAPPRALLLDFGGVIVSTTHLPGWRERLALHVHGLLVQAGAQASALSVEQITADIKAGGIADSHWKDAMSRPLAPRELRHEEFWGDFVAGDWPQQARDIVVAEAYDLCRKMGNWKSERVLRTGMLDLLDAADGAGVPVGIVSNALCGQVHIDFLDAHGLTARFAAIVHSDEVKLRKPNPEMIWLATRALGVEAGEAWYVGDNFDRDVLCGKRAGIGGNILMEAKGTYDLPYDLKLKPDAIVADPVGLLGLFREAGRGIAA</sequence>
<proteinExistence type="inferred from homology"/>
<evidence type="ECO:0000313" key="5">
    <source>
        <dbReference type="EMBL" id="MBA9019549.1"/>
    </source>
</evidence>
<dbReference type="InterPro" id="IPR050155">
    <property type="entry name" value="HAD-like_hydrolase_sf"/>
</dbReference>
<dbReference type="RefSeq" id="WP_246340614.1">
    <property type="nucleotide sequence ID" value="NZ_JACJHZ010000005.1"/>
</dbReference>
<dbReference type="Proteomes" id="UP000587524">
    <property type="component" value="Unassembled WGS sequence"/>
</dbReference>
<dbReference type="SFLD" id="SFLDS00003">
    <property type="entry name" value="Haloacid_Dehalogenase"/>
    <property type="match status" value="1"/>
</dbReference>
<dbReference type="Gene3D" id="3.40.50.1000">
    <property type="entry name" value="HAD superfamily/HAD-like"/>
    <property type="match status" value="1"/>
</dbReference>
<dbReference type="EMBL" id="JACJHZ010000005">
    <property type="protein sequence ID" value="MBA9019549.1"/>
    <property type="molecule type" value="Genomic_DNA"/>
</dbReference>
<protein>
    <recommendedName>
        <fullName evidence="4">phosphoglycolate phosphatase</fullName>
        <ecNumber evidence="4">3.1.3.18</ecNumber>
    </recommendedName>
</protein>
<comment type="pathway">
    <text evidence="2">Organic acid metabolism; glycolate biosynthesis; glycolate from 2-phosphoglycolate: step 1/1.</text>
</comment>
<dbReference type="EC" id="3.1.3.18" evidence="4"/>